<dbReference type="InterPro" id="IPR036412">
    <property type="entry name" value="HAD-like_sf"/>
</dbReference>
<dbReference type="PANTHER" id="PTHR43316">
    <property type="entry name" value="HYDROLASE, HALOACID DELAHOGENASE-RELATED"/>
    <property type="match status" value="1"/>
</dbReference>
<dbReference type="SFLD" id="SFLDG01129">
    <property type="entry name" value="C1.5:_HAD__Beta-PGM__Phosphata"/>
    <property type="match status" value="1"/>
</dbReference>
<organism evidence="2 3">
    <name type="scientific">Hyunsoonleella aquatilis</name>
    <dbReference type="NCBI Taxonomy" id="2762758"/>
    <lineage>
        <taxon>Bacteria</taxon>
        <taxon>Pseudomonadati</taxon>
        <taxon>Bacteroidota</taxon>
        <taxon>Flavobacteriia</taxon>
        <taxon>Flavobacteriales</taxon>
        <taxon>Flavobacteriaceae</taxon>
    </lineage>
</organism>
<dbReference type="InterPro" id="IPR023198">
    <property type="entry name" value="PGP-like_dom2"/>
</dbReference>
<dbReference type="Gene3D" id="3.40.50.1000">
    <property type="entry name" value="HAD superfamily/HAD-like"/>
    <property type="match status" value="1"/>
</dbReference>
<proteinExistence type="predicted"/>
<keyword evidence="1 2" id="KW-0378">Hydrolase</keyword>
<keyword evidence="3" id="KW-1185">Reference proteome</keyword>
<dbReference type="Pfam" id="PF00702">
    <property type="entry name" value="Hydrolase"/>
    <property type="match status" value="1"/>
</dbReference>
<dbReference type="InterPro" id="IPR051540">
    <property type="entry name" value="S-2-haloacid_dehalogenase"/>
</dbReference>
<dbReference type="EMBL" id="JACNMF010000003">
    <property type="protein sequence ID" value="MBC3759081.1"/>
    <property type="molecule type" value="Genomic_DNA"/>
</dbReference>
<dbReference type="AlphaFoldDB" id="A0A923KGU4"/>
<sequence length="238" mass="27230">MEINYDDIKVIGFDADDTLWVNETYFREAEEAFAKLLSEYETPNKIDQELFKMEIGNLGLYGYGVKAFTLSMVECALELSNYNLPSRKMNKILDIGKTMLNKPVELLDGVEEVLKSLSKKYRLILATKGDLLDQERKLEKSGLTSYFHHIEVLSDKKENNYAKLLKHLDINPGEFLMIGNSLKSDVLPLVNIGAKAIHVPFHTTWAHEEVTEKETNGKTYKTLNSLRDVLRILPENQT</sequence>
<dbReference type="Proteomes" id="UP000656244">
    <property type="component" value="Unassembled WGS sequence"/>
</dbReference>
<reference evidence="2" key="1">
    <citation type="submission" date="2020-08" db="EMBL/GenBank/DDBJ databases">
        <title>Hyunsoonleella sp. strain SJ7 genome sequencing and assembly.</title>
        <authorList>
            <person name="Kim I."/>
        </authorList>
    </citation>
    <scope>NUCLEOTIDE SEQUENCE</scope>
    <source>
        <strain evidence="2">SJ7</strain>
    </source>
</reference>
<dbReference type="Gene3D" id="1.10.150.240">
    <property type="entry name" value="Putative phosphatase, domain 2"/>
    <property type="match status" value="1"/>
</dbReference>
<accession>A0A923KGU4</accession>
<name>A0A923KGU4_9FLAO</name>
<gene>
    <name evidence="2" type="ORF">H7U19_11730</name>
</gene>
<dbReference type="PANTHER" id="PTHR43316:SF8">
    <property type="entry name" value="HAD FAMILY HYDROLASE"/>
    <property type="match status" value="1"/>
</dbReference>
<dbReference type="SUPFAM" id="SSF56784">
    <property type="entry name" value="HAD-like"/>
    <property type="match status" value="1"/>
</dbReference>
<evidence type="ECO:0000313" key="3">
    <source>
        <dbReference type="Proteomes" id="UP000656244"/>
    </source>
</evidence>
<dbReference type="GO" id="GO:0016787">
    <property type="term" value="F:hydrolase activity"/>
    <property type="evidence" value="ECO:0007669"/>
    <property type="project" value="UniProtKB-KW"/>
</dbReference>
<evidence type="ECO:0000256" key="1">
    <source>
        <dbReference type="ARBA" id="ARBA00022801"/>
    </source>
</evidence>
<protein>
    <submittedName>
        <fullName evidence="2">HAD family hydrolase</fullName>
    </submittedName>
</protein>
<dbReference type="RefSeq" id="WP_186562554.1">
    <property type="nucleotide sequence ID" value="NZ_JACNMF010000003.1"/>
</dbReference>
<comment type="caution">
    <text evidence="2">The sequence shown here is derived from an EMBL/GenBank/DDBJ whole genome shotgun (WGS) entry which is preliminary data.</text>
</comment>
<dbReference type="SFLD" id="SFLDS00003">
    <property type="entry name" value="Haloacid_Dehalogenase"/>
    <property type="match status" value="1"/>
</dbReference>
<dbReference type="InterPro" id="IPR023214">
    <property type="entry name" value="HAD_sf"/>
</dbReference>
<evidence type="ECO:0000313" key="2">
    <source>
        <dbReference type="EMBL" id="MBC3759081.1"/>
    </source>
</evidence>